<evidence type="ECO:0000313" key="1">
    <source>
        <dbReference type="EMBL" id="NML37659.1"/>
    </source>
</evidence>
<evidence type="ECO:0000313" key="2">
    <source>
        <dbReference type="Proteomes" id="UP000583266"/>
    </source>
</evidence>
<protein>
    <submittedName>
        <fullName evidence="1">Uncharacterized protein</fullName>
    </submittedName>
</protein>
<gene>
    <name evidence="1" type="ORF">HHL17_10690</name>
</gene>
<proteinExistence type="predicted"/>
<reference evidence="1 2" key="1">
    <citation type="submission" date="2020-04" db="EMBL/GenBank/DDBJ databases">
        <title>Chitinophaga sp. G-6-1-13 sp. nov., isolated from soil.</title>
        <authorList>
            <person name="Dahal R.H."/>
            <person name="Chaudhary D.K."/>
        </authorList>
    </citation>
    <scope>NUCLEOTIDE SEQUENCE [LARGE SCALE GENOMIC DNA]</scope>
    <source>
        <strain evidence="1 2">G-6-1-13</strain>
    </source>
</reference>
<dbReference type="Proteomes" id="UP000583266">
    <property type="component" value="Unassembled WGS sequence"/>
</dbReference>
<dbReference type="EMBL" id="JABBGC010000001">
    <property type="protein sequence ID" value="NML37659.1"/>
    <property type="molecule type" value="Genomic_DNA"/>
</dbReference>
<sequence length="96" mass="10782">MSADNYHERNIILLTGRLVLRTFGQRSKSEHLGVYLVTDQGDYLIRPAGANPFMDNPLMKLAGKTITAEGYIVDYVFLASSWKEEVEEDPHPDAAI</sequence>
<dbReference type="AlphaFoldDB" id="A0A848GJT3"/>
<organism evidence="1 2">
    <name type="scientific">Chitinophaga fulva</name>
    <dbReference type="NCBI Taxonomy" id="2728842"/>
    <lineage>
        <taxon>Bacteria</taxon>
        <taxon>Pseudomonadati</taxon>
        <taxon>Bacteroidota</taxon>
        <taxon>Chitinophagia</taxon>
        <taxon>Chitinophagales</taxon>
        <taxon>Chitinophagaceae</taxon>
        <taxon>Chitinophaga</taxon>
    </lineage>
</organism>
<keyword evidence="2" id="KW-1185">Reference proteome</keyword>
<comment type="caution">
    <text evidence="1">The sequence shown here is derived from an EMBL/GenBank/DDBJ whole genome shotgun (WGS) entry which is preliminary data.</text>
</comment>
<dbReference type="RefSeq" id="WP_169224708.1">
    <property type="nucleotide sequence ID" value="NZ_JABBGC010000001.1"/>
</dbReference>
<name>A0A848GJT3_9BACT</name>
<accession>A0A848GJT3</accession>